<reference evidence="1" key="1">
    <citation type="submission" date="2022-11" db="EMBL/GenBank/DDBJ databases">
        <title>Complete genome sequence of Methanogenium organophilum DSM 3596.</title>
        <authorList>
            <person name="Chen S.-C."/>
            <person name="Lai S.-J."/>
            <person name="You Y.-T."/>
        </authorList>
    </citation>
    <scope>NUCLEOTIDE SEQUENCE</scope>
    <source>
        <strain evidence="1">DSM 3596</strain>
    </source>
</reference>
<evidence type="ECO:0000313" key="2">
    <source>
        <dbReference type="Proteomes" id="UP001163096"/>
    </source>
</evidence>
<dbReference type="CDD" id="cd10931">
    <property type="entry name" value="CE4_u7"/>
    <property type="match status" value="1"/>
</dbReference>
<accession>A0A9X9S490</accession>
<dbReference type="InterPro" id="IPR011330">
    <property type="entry name" value="Glyco_hydro/deAcase_b/a-brl"/>
</dbReference>
<sequence>MNREYLERIQNQAELWDNFTRKEEYNPEFRDQHDRFSYYLSKTRDIFKPDVSQFLMDSGYKPEYPDGKKFAVCLTHDIDIVFRSIPERRYLVAKNLCRLDKNGLSVSIKGALNKRYPLCNFEEIMDLEEKYNAKSSFYFLALQPGDLDYSYDVMDLKDDLRIIRSRGCEVGLHGGHEAYNSYDRISDEKKRLENVLGTTIVGYRNHYLRFRTPDTWEHIANAGFLYDTTLGYADCIGFRNGMCHPFMPYNLNSGSIIDILEIPLVVMDGTIFSDYMRLSSDVALDCVKRLIDRVEECRGVFTLLWHNSMFLDGTTEKKMYIKILEYCYEKNAWITSGEEIEHNFRYMRNR</sequence>
<dbReference type="Gene3D" id="3.20.20.370">
    <property type="entry name" value="Glycoside hydrolase/deacetylase"/>
    <property type="match status" value="1"/>
</dbReference>
<keyword evidence="2" id="KW-1185">Reference proteome</keyword>
<dbReference type="RefSeq" id="WP_268186418.1">
    <property type="nucleotide sequence ID" value="NZ_CP113361.1"/>
</dbReference>
<dbReference type="AlphaFoldDB" id="A0A9X9S490"/>
<evidence type="ECO:0000313" key="1">
    <source>
        <dbReference type="EMBL" id="WAI01198.1"/>
    </source>
</evidence>
<dbReference type="SUPFAM" id="SSF88713">
    <property type="entry name" value="Glycoside hydrolase/deacetylase"/>
    <property type="match status" value="1"/>
</dbReference>
<dbReference type="EMBL" id="CP113361">
    <property type="protein sequence ID" value="WAI01198.1"/>
    <property type="molecule type" value="Genomic_DNA"/>
</dbReference>
<dbReference type="Proteomes" id="UP001163096">
    <property type="component" value="Chromosome"/>
</dbReference>
<dbReference type="KEGG" id="mou:OU421_12415"/>
<gene>
    <name evidence="1" type="ORF">OU421_12415</name>
</gene>
<dbReference type="GeneID" id="76835919"/>
<name>A0A9X9S490_METOG</name>
<dbReference type="GO" id="GO:0005975">
    <property type="term" value="P:carbohydrate metabolic process"/>
    <property type="evidence" value="ECO:0007669"/>
    <property type="project" value="InterPro"/>
</dbReference>
<protein>
    <submittedName>
        <fullName evidence="1">Polysaccharide deacetylase family protein</fullName>
    </submittedName>
</protein>
<organism evidence="1 2">
    <name type="scientific">Methanogenium organophilum</name>
    <dbReference type="NCBI Taxonomy" id="2199"/>
    <lineage>
        <taxon>Archaea</taxon>
        <taxon>Methanobacteriati</taxon>
        <taxon>Methanobacteriota</taxon>
        <taxon>Stenosarchaea group</taxon>
        <taxon>Methanomicrobia</taxon>
        <taxon>Methanomicrobiales</taxon>
        <taxon>Methanomicrobiaceae</taxon>
        <taxon>Methanogenium</taxon>
    </lineage>
</organism>
<proteinExistence type="predicted"/>